<name>A0A1M5JPV8_9BACT</name>
<protein>
    <recommendedName>
        <fullName evidence="4">DUF3872 domain-containing protein</fullName>
    </recommendedName>
</protein>
<gene>
    <name evidence="2" type="ORF">SAMN05444362_1275</name>
</gene>
<evidence type="ECO:0000313" key="3">
    <source>
        <dbReference type="Proteomes" id="UP000184480"/>
    </source>
</evidence>
<keyword evidence="3" id="KW-1185">Reference proteome</keyword>
<evidence type="ECO:0000313" key="2">
    <source>
        <dbReference type="EMBL" id="SHG42538.1"/>
    </source>
</evidence>
<dbReference type="EMBL" id="FQUC01000027">
    <property type="protein sequence ID" value="SHG42538.1"/>
    <property type="molecule type" value="Genomic_DNA"/>
</dbReference>
<dbReference type="AlphaFoldDB" id="A0A1M5JPV8"/>
<evidence type="ECO:0008006" key="4">
    <source>
        <dbReference type="Google" id="ProtNLM"/>
    </source>
</evidence>
<dbReference type="InterPro" id="IPR024355">
    <property type="entry name" value="TraQ_bacteroidetes"/>
</dbReference>
<organism evidence="2 3">
    <name type="scientific">Dysgonomonas macrotermitis</name>
    <dbReference type="NCBI Taxonomy" id="1346286"/>
    <lineage>
        <taxon>Bacteria</taxon>
        <taxon>Pseudomonadati</taxon>
        <taxon>Bacteroidota</taxon>
        <taxon>Bacteroidia</taxon>
        <taxon>Bacteroidales</taxon>
        <taxon>Dysgonomonadaceae</taxon>
        <taxon>Dysgonomonas</taxon>
    </lineage>
</organism>
<dbReference type="Gene3D" id="2.60.40.2410">
    <property type="entry name" value="Uncharacterised protein PF12988, DUF3872"/>
    <property type="match status" value="1"/>
</dbReference>
<feature type="chain" id="PRO_5009911415" description="DUF3872 domain-containing protein" evidence="1">
    <location>
        <begin position="21"/>
        <end position="143"/>
    </location>
</feature>
<dbReference type="PROSITE" id="PS51257">
    <property type="entry name" value="PROKAR_LIPOPROTEIN"/>
    <property type="match status" value="1"/>
</dbReference>
<dbReference type="Pfam" id="PF12988">
    <property type="entry name" value="TraQ_transposon"/>
    <property type="match status" value="1"/>
</dbReference>
<dbReference type="OrthoDB" id="669114at2"/>
<dbReference type="Proteomes" id="UP000184480">
    <property type="component" value="Unassembled WGS sequence"/>
</dbReference>
<evidence type="ECO:0000256" key="1">
    <source>
        <dbReference type="SAM" id="SignalP"/>
    </source>
</evidence>
<reference evidence="3" key="1">
    <citation type="submission" date="2016-11" db="EMBL/GenBank/DDBJ databases">
        <authorList>
            <person name="Varghese N."/>
            <person name="Submissions S."/>
        </authorList>
    </citation>
    <scope>NUCLEOTIDE SEQUENCE [LARGE SCALE GENOMIC DNA]</scope>
    <source>
        <strain evidence="3">DSM 27370</strain>
    </source>
</reference>
<dbReference type="STRING" id="1346286.SAMN05444362_1275"/>
<sequence length="143" mass="15858">MRKCASYIIFTLLLAAIACACSDDIDIKQGYEFEVTHLPVPKELKVGEVAEIRCQLKRSGYYDGTKYSLRFFQSEGEGSLRIGSGEPLLPNDIYPLPGDTFRLYYTSGSEEQAVIDLVFLDSSGNEFPLSFTFNADTGGEEEA</sequence>
<keyword evidence="1" id="KW-0732">Signal</keyword>
<feature type="signal peptide" evidence="1">
    <location>
        <begin position="1"/>
        <end position="20"/>
    </location>
</feature>
<dbReference type="InterPro" id="IPR038707">
    <property type="entry name" value="TraQ_sf"/>
</dbReference>
<dbReference type="RefSeq" id="WP_062185260.1">
    <property type="nucleotide sequence ID" value="NZ_BBXL01000046.1"/>
</dbReference>
<accession>A0A1M5JPV8</accession>
<proteinExistence type="predicted"/>